<gene>
    <name evidence="1" type="ORF">BDA99DRAFT_431543</name>
</gene>
<keyword evidence="2" id="KW-1185">Reference proteome</keyword>
<reference evidence="1" key="1">
    <citation type="journal article" date="2022" name="IScience">
        <title>Evolution of zygomycete secretomes and the origins of terrestrial fungal ecologies.</title>
        <authorList>
            <person name="Chang Y."/>
            <person name="Wang Y."/>
            <person name="Mondo S."/>
            <person name="Ahrendt S."/>
            <person name="Andreopoulos W."/>
            <person name="Barry K."/>
            <person name="Beard J."/>
            <person name="Benny G.L."/>
            <person name="Blankenship S."/>
            <person name="Bonito G."/>
            <person name="Cuomo C."/>
            <person name="Desiro A."/>
            <person name="Gervers K.A."/>
            <person name="Hundley H."/>
            <person name="Kuo A."/>
            <person name="LaButti K."/>
            <person name="Lang B.F."/>
            <person name="Lipzen A."/>
            <person name="O'Donnell K."/>
            <person name="Pangilinan J."/>
            <person name="Reynolds N."/>
            <person name="Sandor L."/>
            <person name="Smith M.E."/>
            <person name="Tsang A."/>
            <person name="Grigoriev I.V."/>
            <person name="Stajich J.E."/>
            <person name="Spatafora J.W."/>
        </authorList>
    </citation>
    <scope>NUCLEOTIDE SEQUENCE</scope>
    <source>
        <strain evidence="1">RSA 2281</strain>
    </source>
</reference>
<comment type="caution">
    <text evidence="1">The sequence shown here is derived from an EMBL/GenBank/DDBJ whole genome shotgun (WGS) entry which is preliminary data.</text>
</comment>
<name>A0AAD5KK83_9FUNG</name>
<feature type="non-terminal residue" evidence="1">
    <location>
        <position position="1"/>
    </location>
</feature>
<dbReference type="EMBL" id="JAIXMP010000004">
    <property type="protein sequence ID" value="KAI9274276.1"/>
    <property type="molecule type" value="Genomic_DNA"/>
</dbReference>
<protein>
    <submittedName>
        <fullName evidence="1">Uncharacterized protein</fullName>
    </submittedName>
</protein>
<dbReference type="Proteomes" id="UP001209540">
    <property type="component" value="Unassembled WGS sequence"/>
</dbReference>
<evidence type="ECO:0000313" key="1">
    <source>
        <dbReference type="EMBL" id="KAI9274276.1"/>
    </source>
</evidence>
<reference evidence="1" key="2">
    <citation type="submission" date="2023-02" db="EMBL/GenBank/DDBJ databases">
        <authorList>
            <consortium name="DOE Joint Genome Institute"/>
            <person name="Mondo S.J."/>
            <person name="Chang Y."/>
            <person name="Wang Y."/>
            <person name="Ahrendt S."/>
            <person name="Andreopoulos W."/>
            <person name="Barry K."/>
            <person name="Beard J."/>
            <person name="Benny G.L."/>
            <person name="Blankenship S."/>
            <person name="Bonito G."/>
            <person name="Cuomo C."/>
            <person name="Desiro A."/>
            <person name="Gervers K.A."/>
            <person name="Hundley H."/>
            <person name="Kuo A."/>
            <person name="LaButti K."/>
            <person name="Lang B.F."/>
            <person name="Lipzen A."/>
            <person name="O'Donnell K."/>
            <person name="Pangilinan J."/>
            <person name="Reynolds N."/>
            <person name="Sandor L."/>
            <person name="Smith M.W."/>
            <person name="Tsang A."/>
            <person name="Grigoriev I.V."/>
            <person name="Stajich J.E."/>
            <person name="Spatafora J.W."/>
        </authorList>
    </citation>
    <scope>NUCLEOTIDE SEQUENCE</scope>
    <source>
        <strain evidence="1">RSA 2281</strain>
    </source>
</reference>
<accession>A0AAD5KK83</accession>
<sequence length="57" mass="6341">IYLGCALIQTKKQLDIFLDNLLSSLQNAYAIHSQQRLSIPGCAAILNSLTSSRLWHV</sequence>
<organism evidence="1 2">
    <name type="scientific">Phascolomyces articulosus</name>
    <dbReference type="NCBI Taxonomy" id="60185"/>
    <lineage>
        <taxon>Eukaryota</taxon>
        <taxon>Fungi</taxon>
        <taxon>Fungi incertae sedis</taxon>
        <taxon>Mucoromycota</taxon>
        <taxon>Mucoromycotina</taxon>
        <taxon>Mucoromycetes</taxon>
        <taxon>Mucorales</taxon>
        <taxon>Lichtheimiaceae</taxon>
        <taxon>Phascolomyces</taxon>
    </lineage>
</organism>
<evidence type="ECO:0000313" key="2">
    <source>
        <dbReference type="Proteomes" id="UP001209540"/>
    </source>
</evidence>
<proteinExistence type="predicted"/>
<dbReference type="AlphaFoldDB" id="A0AAD5KK83"/>